<dbReference type="OrthoDB" id="9849215at2"/>
<comment type="caution">
    <text evidence="1">The sequence shown here is derived from an EMBL/GenBank/DDBJ whole genome shotgun (WGS) entry which is preliminary data.</text>
</comment>
<dbReference type="Proteomes" id="UP000317663">
    <property type="component" value="Unassembled WGS sequence"/>
</dbReference>
<dbReference type="EMBL" id="RCZD01000008">
    <property type="protein sequence ID" value="TPG59933.1"/>
    <property type="molecule type" value="Genomic_DNA"/>
</dbReference>
<organism evidence="1 2">
    <name type="scientific">Ewingella americana</name>
    <dbReference type="NCBI Taxonomy" id="41202"/>
    <lineage>
        <taxon>Bacteria</taxon>
        <taxon>Pseudomonadati</taxon>
        <taxon>Pseudomonadota</taxon>
        <taxon>Gammaproteobacteria</taxon>
        <taxon>Enterobacterales</taxon>
        <taxon>Yersiniaceae</taxon>
        <taxon>Ewingella</taxon>
    </lineage>
</organism>
<proteinExistence type="predicted"/>
<accession>A0A502GGS9</accession>
<reference evidence="1 2" key="1">
    <citation type="journal article" date="2019" name="Environ. Microbiol.">
        <title>Species interactions and distinct microbial communities in high Arctic permafrost affected cryosols are associated with the CH4 and CO2 gas fluxes.</title>
        <authorList>
            <person name="Altshuler I."/>
            <person name="Hamel J."/>
            <person name="Turney S."/>
            <person name="Magnuson E."/>
            <person name="Levesque R."/>
            <person name="Greer C."/>
            <person name="Whyte L.G."/>
        </authorList>
    </citation>
    <scope>NUCLEOTIDE SEQUENCE [LARGE SCALE GENOMIC DNA]</scope>
    <source>
        <strain evidence="1 2">E4</strain>
    </source>
</reference>
<keyword evidence="2" id="KW-1185">Reference proteome</keyword>
<dbReference type="RefSeq" id="WP_140473660.1">
    <property type="nucleotide sequence ID" value="NZ_RCZD01000008.1"/>
</dbReference>
<sequence>MSKPEFELAYLVAQSQDITNLRATDAQIDTAIKDFVQMAKNGYLTDIDKWPQHVTVQVSVTSTAFGKVGPFFIPKEASKEPILHLHVMPLNYVAGKHEHHSTSDASIVYADFKCHDKRIIYIIDFGSSHNGNMTSQDVEEYIAQYYEFRHKAVAEVKRRLGLD</sequence>
<gene>
    <name evidence="1" type="ORF">EAH77_15310</name>
</gene>
<evidence type="ECO:0000313" key="1">
    <source>
        <dbReference type="EMBL" id="TPG59933.1"/>
    </source>
</evidence>
<name>A0A502GGS9_9GAMM</name>
<evidence type="ECO:0000313" key="2">
    <source>
        <dbReference type="Proteomes" id="UP000317663"/>
    </source>
</evidence>
<protein>
    <submittedName>
        <fullName evidence="1">Uncharacterized protein</fullName>
    </submittedName>
</protein>
<dbReference type="AlphaFoldDB" id="A0A502GGS9"/>